<comment type="caution">
    <text evidence="2">The sequence shown here is derived from an EMBL/GenBank/DDBJ whole genome shotgun (WGS) entry which is preliminary data.</text>
</comment>
<sequence length="185" mass="19600">MGINHISLNVADIDEAKAFYTAALAPLGYKEKLSLQDGKVLGFGAGFAPDFWIAGPNAPSADGSEVRHTREGPVIGAKATDVDAKKQLSGPIHIAFNASNRQQVRDFHKAAIAAGGVCNGTPGPRPVYFATYYGAFVMDPEGRNLEAVCMKPGFWAEPWGFLGWSTFGLVLGGAGAYYAQYTGLL</sequence>
<evidence type="ECO:0000313" key="3">
    <source>
        <dbReference type="Proteomes" id="UP000567179"/>
    </source>
</evidence>
<feature type="domain" description="VOC" evidence="1">
    <location>
        <begin position="2"/>
        <end position="150"/>
    </location>
</feature>
<dbReference type="EMBL" id="JAACJJ010000003">
    <property type="protein sequence ID" value="KAF5328841.1"/>
    <property type="molecule type" value="Genomic_DNA"/>
</dbReference>
<dbReference type="CDD" id="cd07262">
    <property type="entry name" value="VOC_like"/>
    <property type="match status" value="1"/>
</dbReference>
<dbReference type="Pfam" id="PF00903">
    <property type="entry name" value="Glyoxalase"/>
    <property type="match status" value="1"/>
</dbReference>
<evidence type="ECO:0000259" key="1">
    <source>
        <dbReference type="PROSITE" id="PS51819"/>
    </source>
</evidence>
<dbReference type="SUPFAM" id="SSF54593">
    <property type="entry name" value="Glyoxalase/Bleomycin resistance protein/Dihydroxybiphenyl dioxygenase"/>
    <property type="match status" value="1"/>
</dbReference>
<dbReference type="AlphaFoldDB" id="A0A8H5F9M4"/>
<dbReference type="PROSITE" id="PS51819">
    <property type="entry name" value="VOC"/>
    <property type="match status" value="1"/>
</dbReference>
<name>A0A8H5F9M4_9AGAR</name>
<accession>A0A8H5F9M4</accession>
<organism evidence="2 3">
    <name type="scientific">Psilocybe cf. subviscida</name>
    <dbReference type="NCBI Taxonomy" id="2480587"/>
    <lineage>
        <taxon>Eukaryota</taxon>
        <taxon>Fungi</taxon>
        <taxon>Dikarya</taxon>
        <taxon>Basidiomycota</taxon>
        <taxon>Agaricomycotina</taxon>
        <taxon>Agaricomycetes</taxon>
        <taxon>Agaricomycetidae</taxon>
        <taxon>Agaricales</taxon>
        <taxon>Agaricineae</taxon>
        <taxon>Strophariaceae</taxon>
        <taxon>Psilocybe</taxon>
    </lineage>
</organism>
<dbReference type="InterPro" id="IPR037523">
    <property type="entry name" value="VOC_core"/>
</dbReference>
<dbReference type="PANTHER" id="PTHR35006">
    <property type="entry name" value="GLYOXALASE FAMILY PROTEIN (AFU_ORTHOLOGUE AFUA_5G14830)"/>
    <property type="match status" value="1"/>
</dbReference>
<dbReference type="Proteomes" id="UP000567179">
    <property type="component" value="Unassembled WGS sequence"/>
</dbReference>
<dbReference type="PANTHER" id="PTHR35006:SF2">
    <property type="entry name" value="GLYOXALASE FAMILY PROTEIN (AFU_ORTHOLOGUE AFUA_5G14830)"/>
    <property type="match status" value="1"/>
</dbReference>
<reference evidence="2 3" key="1">
    <citation type="journal article" date="2020" name="ISME J.">
        <title>Uncovering the hidden diversity of litter-decomposition mechanisms in mushroom-forming fungi.</title>
        <authorList>
            <person name="Floudas D."/>
            <person name="Bentzer J."/>
            <person name="Ahren D."/>
            <person name="Johansson T."/>
            <person name="Persson P."/>
            <person name="Tunlid A."/>
        </authorList>
    </citation>
    <scope>NUCLEOTIDE SEQUENCE [LARGE SCALE GENOMIC DNA]</scope>
    <source>
        <strain evidence="2 3">CBS 101986</strain>
    </source>
</reference>
<dbReference type="Gene3D" id="3.10.180.10">
    <property type="entry name" value="2,3-Dihydroxybiphenyl 1,2-Dioxygenase, domain 1"/>
    <property type="match status" value="1"/>
</dbReference>
<protein>
    <recommendedName>
        <fullName evidence="1">VOC domain-containing protein</fullName>
    </recommendedName>
</protein>
<evidence type="ECO:0000313" key="2">
    <source>
        <dbReference type="EMBL" id="KAF5328841.1"/>
    </source>
</evidence>
<proteinExistence type="predicted"/>
<dbReference type="InterPro" id="IPR029068">
    <property type="entry name" value="Glyas_Bleomycin-R_OHBP_Dase"/>
</dbReference>
<keyword evidence="3" id="KW-1185">Reference proteome</keyword>
<dbReference type="InterPro" id="IPR004360">
    <property type="entry name" value="Glyas_Fos-R_dOase_dom"/>
</dbReference>
<gene>
    <name evidence="2" type="ORF">D9619_011491</name>
</gene>
<dbReference type="OrthoDB" id="10249419at2759"/>